<keyword evidence="2" id="KW-1185">Reference proteome</keyword>
<gene>
    <name evidence="1" type="ORF">BG006_010291</name>
</gene>
<sequence length="323" mass="36085">MSKHRIRPAELAQLEFLSPTDLKRPRKLRSQRITDHQDKVFSLLELREIIAGYLTKSSTCALASVEELGKYVLDAQVHMNTGVKCQDIAHTLSRLPNLQSIYIADASWSFVQHNLISTLSTSLRQIKVKMLYSEPWPRLALTRLHNLQVLKWTKGSVLDEDITASLQTSPQLHHLCFSSVSIDDGSDDVSVTETETGTLLSTRLDPYIGTQIRRLQLNGCEISDKALLRLLAIDMVPTCRVSARASHALAYLHVSLTGYPHATYRSTARILEEYPGLRHLDLEDTGAVSPELFLGDAPWPCARSFRAPCDTNHASRAGATSTW</sequence>
<dbReference type="Proteomes" id="UP000696485">
    <property type="component" value="Unassembled WGS sequence"/>
</dbReference>
<dbReference type="InterPro" id="IPR032675">
    <property type="entry name" value="LRR_dom_sf"/>
</dbReference>
<dbReference type="SUPFAM" id="SSF52047">
    <property type="entry name" value="RNI-like"/>
    <property type="match status" value="1"/>
</dbReference>
<evidence type="ECO:0000313" key="1">
    <source>
        <dbReference type="EMBL" id="KAF9326266.1"/>
    </source>
</evidence>
<evidence type="ECO:0000313" key="2">
    <source>
        <dbReference type="Proteomes" id="UP000696485"/>
    </source>
</evidence>
<dbReference type="EMBL" id="JAAAUY010000804">
    <property type="protein sequence ID" value="KAF9326266.1"/>
    <property type="molecule type" value="Genomic_DNA"/>
</dbReference>
<reference evidence="1" key="1">
    <citation type="journal article" date="2020" name="Fungal Divers.">
        <title>Resolving the Mortierellaceae phylogeny through synthesis of multi-gene phylogenetics and phylogenomics.</title>
        <authorList>
            <person name="Vandepol N."/>
            <person name="Liber J."/>
            <person name="Desiro A."/>
            <person name="Na H."/>
            <person name="Kennedy M."/>
            <person name="Barry K."/>
            <person name="Grigoriev I.V."/>
            <person name="Miller A.N."/>
            <person name="O'Donnell K."/>
            <person name="Stajich J.E."/>
            <person name="Bonito G."/>
        </authorList>
    </citation>
    <scope>NUCLEOTIDE SEQUENCE</scope>
    <source>
        <strain evidence="1">NVP1</strain>
    </source>
</reference>
<dbReference type="AlphaFoldDB" id="A0A9P5VIU9"/>
<name>A0A9P5VIU9_9FUNG</name>
<accession>A0A9P5VIU9</accession>
<dbReference type="Gene3D" id="3.80.10.10">
    <property type="entry name" value="Ribonuclease Inhibitor"/>
    <property type="match status" value="1"/>
</dbReference>
<proteinExistence type="predicted"/>
<comment type="caution">
    <text evidence="1">The sequence shown here is derived from an EMBL/GenBank/DDBJ whole genome shotgun (WGS) entry which is preliminary data.</text>
</comment>
<protein>
    <submittedName>
        <fullName evidence="1">Uncharacterized protein</fullName>
    </submittedName>
</protein>
<organism evidence="1 2">
    <name type="scientific">Podila minutissima</name>
    <dbReference type="NCBI Taxonomy" id="64525"/>
    <lineage>
        <taxon>Eukaryota</taxon>
        <taxon>Fungi</taxon>
        <taxon>Fungi incertae sedis</taxon>
        <taxon>Mucoromycota</taxon>
        <taxon>Mortierellomycotina</taxon>
        <taxon>Mortierellomycetes</taxon>
        <taxon>Mortierellales</taxon>
        <taxon>Mortierellaceae</taxon>
        <taxon>Podila</taxon>
    </lineage>
</organism>